<keyword evidence="1" id="KW-0175">Coiled coil</keyword>
<gene>
    <name evidence="4" type="ORF">DD237_002094</name>
    <name evidence="3" type="ORF">DD238_002879</name>
</gene>
<organism evidence="3 5">
    <name type="scientific">Peronospora effusa</name>
    <dbReference type="NCBI Taxonomy" id="542832"/>
    <lineage>
        <taxon>Eukaryota</taxon>
        <taxon>Sar</taxon>
        <taxon>Stramenopiles</taxon>
        <taxon>Oomycota</taxon>
        <taxon>Peronosporomycetes</taxon>
        <taxon>Peronosporales</taxon>
        <taxon>Peronosporaceae</taxon>
        <taxon>Peronospora</taxon>
    </lineage>
</organism>
<evidence type="ECO:0000313" key="5">
    <source>
        <dbReference type="Proteomes" id="UP000282087"/>
    </source>
</evidence>
<comment type="caution">
    <text evidence="3">The sequence shown here is derived from an EMBL/GenBank/DDBJ whole genome shotgun (WGS) entry which is preliminary data.</text>
</comment>
<evidence type="ECO:0000313" key="4">
    <source>
        <dbReference type="EMBL" id="RQM09873.1"/>
    </source>
</evidence>
<evidence type="ECO:0000313" key="3">
    <source>
        <dbReference type="EMBL" id="RMX68049.1"/>
    </source>
</evidence>
<dbReference type="Proteomes" id="UP000282087">
    <property type="component" value="Unassembled WGS sequence"/>
</dbReference>
<name>A0A3M6VMU8_9STRA</name>
<dbReference type="EMBL" id="QKXF01000665">
    <property type="protein sequence ID" value="RQM09873.1"/>
    <property type="molecule type" value="Genomic_DNA"/>
</dbReference>
<feature type="coiled-coil region" evidence="1">
    <location>
        <begin position="312"/>
        <end position="346"/>
    </location>
</feature>
<sequence>MDDMQRSRAHEAHSSESYALDYSSSFRQAKRARLDESLSEEEKEKSVVVATSSLFPLSKNNTNPIALIENMTSTTSSTESHTCPWRLPRTQTLAESQEYLNEQLQHVVVLSSMLLPRNFSRTFLTLEKEQEKDVEKLCTLDVTSVLAVGRMTQSLEQQETVEKRLRDVLDLVSYLLYVRDREAEHQNKLSERLSKIENQLKRKNQIVYTLQSDLETLKQNNAQRENVLKAKEKMLLREKKTLQMDKKMLEVHCARLQGVETAYKAQLRRKDVDYARLRKSLQDVVTHAAKEKRGMTMTKPLNGVRERKQVSMNNQSKENKLTKQIMENLERKKAELLLDNEALVKSYDTLQHHLEALTLQYKKAVRLFLAQYVGYLIIAAAKNLEGDAAELEKLASAPIDDFTPIPFNMATKASIPQFISQSMEALDEKLKQLEHVIRNELPSAEARSEKKIIKRLRQKLDDAHGIIKEQDQLLQASLSAPVVDARVSRGDITTKERVDHEAKCRSSPDASAEEDLAHEKSELAVLRQNLQKERKLLQEQAVKLDKDRLEFEIIKRDLLFGSSMDVSCEQASPSISAPNATCSTPKRQHRAKQLHMDDPDSPIEIPVSATPGTAAYLRKIGIHVPSAI</sequence>
<evidence type="ECO:0000256" key="1">
    <source>
        <dbReference type="SAM" id="Coils"/>
    </source>
</evidence>
<feature type="compositionally biased region" description="Basic and acidic residues" evidence="2">
    <location>
        <begin position="493"/>
        <end position="506"/>
    </location>
</feature>
<keyword evidence="5" id="KW-1185">Reference proteome</keyword>
<proteinExistence type="predicted"/>
<dbReference type="PANTHER" id="PTHR47057">
    <property type="entry name" value="AFADIN/ALPHA-ACTININ-BINDING"/>
    <property type="match status" value="1"/>
</dbReference>
<dbReference type="AlphaFoldDB" id="A0A3M6VMU8"/>
<evidence type="ECO:0000256" key="2">
    <source>
        <dbReference type="SAM" id="MobiDB-lite"/>
    </source>
</evidence>
<dbReference type="VEuPathDB" id="FungiDB:DD237_002094"/>
<dbReference type="Proteomes" id="UP000286097">
    <property type="component" value="Unassembled WGS sequence"/>
</dbReference>
<feature type="coiled-coil region" evidence="1">
    <location>
        <begin position="186"/>
        <end position="234"/>
    </location>
</feature>
<dbReference type="EMBL" id="QLLG01000153">
    <property type="protein sequence ID" value="RMX68049.1"/>
    <property type="molecule type" value="Genomic_DNA"/>
</dbReference>
<reference evidence="5 6" key="1">
    <citation type="submission" date="2018-06" db="EMBL/GenBank/DDBJ databases">
        <title>Comparative genomics of downy mildews reveals potential adaptations to biotrophy.</title>
        <authorList>
            <person name="Fletcher K."/>
            <person name="Klosterman S.J."/>
            <person name="Derevnina L."/>
            <person name="Martin F."/>
            <person name="Koike S."/>
            <person name="Reyes Chin-Wo S."/>
            <person name="Mou B."/>
            <person name="Michelmore R."/>
        </authorList>
    </citation>
    <scope>NUCLEOTIDE SEQUENCE [LARGE SCALE GENOMIC DNA]</scope>
    <source>
        <strain evidence="4 6">R13</strain>
        <strain evidence="3 5">R14</strain>
    </source>
</reference>
<dbReference type="PANTHER" id="PTHR47057:SF1">
    <property type="entry name" value="AFADIN_ALPHA-ACTININ-BINDING PROTEIN"/>
    <property type="match status" value="1"/>
</dbReference>
<evidence type="ECO:0000313" key="6">
    <source>
        <dbReference type="Proteomes" id="UP000286097"/>
    </source>
</evidence>
<protein>
    <submittedName>
        <fullName evidence="3">Uncharacterized protein</fullName>
    </submittedName>
</protein>
<feature type="region of interest" description="Disordered" evidence="2">
    <location>
        <begin position="493"/>
        <end position="517"/>
    </location>
</feature>
<accession>A0A3M6VMU8</accession>